<dbReference type="OrthoDB" id="1018at2157"/>
<dbReference type="STRING" id="931277.C448_05833"/>
<dbReference type="Pfam" id="PF13649">
    <property type="entry name" value="Methyltransf_25"/>
    <property type="match status" value="1"/>
</dbReference>
<evidence type="ECO:0000259" key="1">
    <source>
        <dbReference type="Pfam" id="PF13649"/>
    </source>
</evidence>
<evidence type="ECO:0000259" key="2">
    <source>
        <dbReference type="Pfam" id="PF24273"/>
    </source>
</evidence>
<dbReference type="RefSeq" id="WP_004052670.1">
    <property type="nucleotide sequence ID" value="NZ_AOMC01000086.1"/>
</dbReference>
<proteinExistence type="predicted"/>
<protein>
    <submittedName>
        <fullName evidence="3">S-adenosylmethionine-dependent methyltransferase 3</fullName>
    </submittedName>
</protein>
<dbReference type="EMBL" id="AOMC01000086">
    <property type="protein sequence ID" value="EMA46825.1"/>
    <property type="molecule type" value="Genomic_DNA"/>
</dbReference>
<name>M0MQS1_HALMO</name>
<feature type="domain" description="Methyltransferase" evidence="1">
    <location>
        <begin position="39"/>
        <end position="96"/>
    </location>
</feature>
<sequence>MDHFQSTRQPDHEWWKQLWPDPEQTLELLGIGPGTSLADVGCGDGFFTLLVARLIDEAPVYAIDINEEILEAVETAAAAERIANVETLLDSVWRPRLESIGDFGVVCTVCGNTVTTEGESVEIESGDRHLVCCTPCASLIADQYEQL</sequence>
<keyword evidence="3" id="KW-0808">Transferase</keyword>
<gene>
    <name evidence="3" type="ORF">C448_05833</name>
</gene>
<organism evidence="3 4">
    <name type="scientific">Halococcus morrhuae DSM 1307</name>
    <dbReference type="NCBI Taxonomy" id="931277"/>
    <lineage>
        <taxon>Archaea</taxon>
        <taxon>Methanobacteriati</taxon>
        <taxon>Methanobacteriota</taxon>
        <taxon>Stenosarchaea group</taxon>
        <taxon>Halobacteria</taxon>
        <taxon>Halobacteriales</taxon>
        <taxon>Halococcaceae</taxon>
        <taxon>Halococcus</taxon>
    </lineage>
</organism>
<dbReference type="InterPro" id="IPR029063">
    <property type="entry name" value="SAM-dependent_MTases_sf"/>
</dbReference>
<evidence type="ECO:0000313" key="4">
    <source>
        <dbReference type="Proteomes" id="UP000011568"/>
    </source>
</evidence>
<comment type="caution">
    <text evidence="3">The sequence shown here is derived from an EMBL/GenBank/DDBJ whole genome shotgun (WGS) entry which is preliminary data.</text>
</comment>
<dbReference type="InterPro" id="IPR056526">
    <property type="entry name" value="TRASH_HVO_1752"/>
</dbReference>
<accession>M0MQS1</accession>
<dbReference type="GO" id="GO:0008168">
    <property type="term" value="F:methyltransferase activity"/>
    <property type="evidence" value="ECO:0007669"/>
    <property type="project" value="UniProtKB-KW"/>
</dbReference>
<dbReference type="eggNOG" id="arCOG02702">
    <property type="taxonomic scope" value="Archaea"/>
</dbReference>
<reference evidence="3 4" key="1">
    <citation type="journal article" date="2014" name="PLoS Genet.">
        <title>Phylogenetically driven sequencing of extremely halophilic archaea reveals strategies for static and dynamic osmo-response.</title>
        <authorList>
            <person name="Becker E.A."/>
            <person name="Seitzer P.M."/>
            <person name="Tritt A."/>
            <person name="Larsen D."/>
            <person name="Krusor M."/>
            <person name="Yao A.I."/>
            <person name="Wu D."/>
            <person name="Madern D."/>
            <person name="Eisen J.A."/>
            <person name="Darling A.E."/>
            <person name="Facciotti M.T."/>
        </authorList>
    </citation>
    <scope>NUCLEOTIDE SEQUENCE [LARGE SCALE GENOMIC DNA]</scope>
    <source>
        <strain evidence="3 4">DSM 1307</strain>
    </source>
</reference>
<dbReference type="GO" id="GO:0032259">
    <property type="term" value="P:methylation"/>
    <property type="evidence" value="ECO:0007669"/>
    <property type="project" value="UniProtKB-KW"/>
</dbReference>
<keyword evidence="3" id="KW-0489">Methyltransferase</keyword>
<evidence type="ECO:0000313" key="3">
    <source>
        <dbReference type="EMBL" id="EMA46825.1"/>
    </source>
</evidence>
<dbReference type="Gene3D" id="3.40.50.150">
    <property type="entry name" value="Vaccinia Virus protein VP39"/>
    <property type="match status" value="1"/>
</dbReference>
<keyword evidence="4" id="KW-1185">Reference proteome</keyword>
<dbReference type="InterPro" id="IPR041698">
    <property type="entry name" value="Methyltransf_25"/>
</dbReference>
<dbReference type="AlphaFoldDB" id="M0MQS1"/>
<dbReference type="SUPFAM" id="SSF53335">
    <property type="entry name" value="S-adenosyl-L-methionine-dependent methyltransferases"/>
    <property type="match status" value="1"/>
</dbReference>
<dbReference type="Pfam" id="PF24273">
    <property type="entry name" value="TRASH_HVO_1752_C"/>
    <property type="match status" value="1"/>
</dbReference>
<dbReference type="CDD" id="cd02440">
    <property type="entry name" value="AdoMet_MTases"/>
    <property type="match status" value="1"/>
</dbReference>
<feature type="domain" description="HVO-1752 TRASH" evidence="2">
    <location>
        <begin position="106"/>
        <end position="147"/>
    </location>
</feature>
<dbReference type="Proteomes" id="UP000011568">
    <property type="component" value="Unassembled WGS sequence"/>
</dbReference>